<accession>A0AAE4UFN1</accession>
<sequence>MTSLSASLSGAEMSTPSIRAPVHPDRGMTSMPVSVEAVVVGSVVVKARNSHQ</sequence>
<name>A0AAE4UFN1_MYCIT</name>
<reference evidence="2" key="1">
    <citation type="submission" date="2023-10" db="EMBL/GenBank/DDBJ databases">
        <title>Characterization and genome sequence of Mycobacterium intracellulare ABSURDO, a novel pathogenic isolate with three colony morphotypes that vary in growth and acid-fastness.</title>
        <authorList>
            <person name="Jude B.A."/>
            <person name="Robinson R.T."/>
        </authorList>
    </citation>
    <scope>NUCLEOTIDE SEQUENCE</scope>
    <source>
        <strain evidence="2">ABSURDO Component B</strain>
    </source>
</reference>
<dbReference type="RefSeq" id="WP_225324506.1">
    <property type="nucleotide sequence ID" value="NZ_JAEKMV010000012.1"/>
</dbReference>
<dbReference type="EMBL" id="JAWLLD010000044">
    <property type="protein sequence ID" value="MDV7015569.1"/>
    <property type="molecule type" value="Genomic_DNA"/>
</dbReference>
<protein>
    <submittedName>
        <fullName evidence="2">Uncharacterized protein</fullName>
    </submittedName>
</protein>
<feature type="region of interest" description="Disordered" evidence="1">
    <location>
        <begin position="1"/>
        <end position="26"/>
    </location>
</feature>
<dbReference type="AlphaFoldDB" id="A0AAE4UFN1"/>
<dbReference type="Proteomes" id="UP001187143">
    <property type="component" value="Unassembled WGS sequence"/>
</dbReference>
<comment type="caution">
    <text evidence="2">The sequence shown here is derived from an EMBL/GenBank/DDBJ whole genome shotgun (WGS) entry which is preliminary data.</text>
</comment>
<gene>
    <name evidence="2" type="ORF">R4F53_25190</name>
</gene>
<feature type="compositionally biased region" description="Polar residues" evidence="1">
    <location>
        <begin position="1"/>
        <end position="17"/>
    </location>
</feature>
<organism evidence="2 3">
    <name type="scientific">Mycobacterium intracellulare</name>
    <dbReference type="NCBI Taxonomy" id="1767"/>
    <lineage>
        <taxon>Bacteria</taxon>
        <taxon>Bacillati</taxon>
        <taxon>Actinomycetota</taxon>
        <taxon>Actinomycetes</taxon>
        <taxon>Mycobacteriales</taxon>
        <taxon>Mycobacteriaceae</taxon>
        <taxon>Mycobacterium</taxon>
        <taxon>Mycobacterium avium complex (MAC)</taxon>
    </lineage>
</organism>
<evidence type="ECO:0000313" key="3">
    <source>
        <dbReference type="Proteomes" id="UP001187143"/>
    </source>
</evidence>
<proteinExistence type="predicted"/>
<evidence type="ECO:0000313" key="2">
    <source>
        <dbReference type="EMBL" id="MDV7015569.1"/>
    </source>
</evidence>
<evidence type="ECO:0000256" key="1">
    <source>
        <dbReference type="SAM" id="MobiDB-lite"/>
    </source>
</evidence>